<proteinExistence type="inferred from homology"/>
<dbReference type="PANTHER" id="PTHR36069">
    <property type="entry name" value="EXPRESSED PROTEIN-RELATED"/>
    <property type="match status" value="1"/>
</dbReference>
<reference evidence="4 5" key="1">
    <citation type="journal article" date="2023" name="G3 (Bethesda)">
        <title>A chromosome-length genome assembly and annotation of blackberry (Rubus argutus, cv. 'Hillquist').</title>
        <authorList>
            <person name="Bruna T."/>
            <person name="Aryal R."/>
            <person name="Dudchenko O."/>
            <person name="Sargent D.J."/>
            <person name="Mead D."/>
            <person name="Buti M."/>
            <person name="Cavallini A."/>
            <person name="Hytonen T."/>
            <person name="Andres J."/>
            <person name="Pham M."/>
            <person name="Weisz D."/>
            <person name="Mascagni F."/>
            <person name="Usai G."/>
            <person name="Natali L."/>
            <person name="Bassil N."/>
            <person name="Fernandez G.E."/>
            <person name="Lomsadze A."/>
            <person name="Armour M."/>
            <person name="Olukolu B."/>
            <person name="Poorten T."/>
            <person name="Britton C."/>
            <person name="Davik J."/>
            <person name="Ashrafi H."/>
            <person name="Aiden E.L."/>
            <person name="Borodovsky M."/>
            <person name="Worthington M."/>
        </authorList>
    </citation>
    <scope>NUCLEOTIDE SEQUENCE [LARGE SCALE GENOMIC DNA]</scope>
    <source>
        <strain evidence="4">PI 553951</strain>
    </source>
</reference>
<evidence type="ECO:0000313" key="4">
    <source>
        <dbReference type="EMBL" id="KAK9935872.1"/>
    </source>
</evidence>
<keyword evidence="5" id="KW-1185">Reference proteome</keyword>
<dbReference type="InterPro" id="IPR036378">
    <property type="entry name" value="FAS1_dom_sf"/>
</dbReference>
<dbReference type="Pfam" id="PF02469">
    <property type="entry name" value="Fasciclin"/>
    <property type="match status" value="1"/>
</dbReference>
<dbReference type="PANTHER" id="PTHR36069:SF3">
    <property type="entry name" value="FAS1 DOMAIN-CONTAINING PROTEIN"/>
    <property type="match status" value="1"/>
</dbReference>
<name>A0AAW1XH79_RUBAR</name>
<dbReference type="InterPro" id="IPR053339">
    <property type="entry name" value="FAS1_domain_protein"/>
</dbReference>
<protein>
    <recommendedName>
        <fullName evidence="3">FAS1 domain-containing protein</fullName>
    </recommendedName>
</protein>
<sequence>MDPLLFLLVLVALFPISEAQVDGEPQLTAHVNLSDLQAAVSDMRAKSYYGFAILLQMLNGTAQQNRPLTFFMPGDLQLSEYPISVHHLEDFLTSHAISMPLSFNDLLHFPTGSLVPTGVDNKMIRINNRGRANFYVNNAHIVTPNICNGTYFRCHGIDAVIQFGNVSST</sequence>
<feature type="chain" id="PRO_5043452661" description="FAS1 domain-containing protein" evidence="2">
    <location>
        <begin position="20"/>
        <end position="169"/>
    </location>
</feature>
<dbReference type="SUPFAM" id="SSF82153">
    <property type="entry name" value="FAS1 domain"/>
    <property type="match status" value="1"/>
</dbReference>
<organism evidence="4 5">
    <name type="scientific">Rubus argutus</name>
    <name type="common">Southern blackberry</name>
    <dbReference type="NCBI Taxonomy" id="59490"/>
    <lineage>
        <taxon>Eukaryota</taxon>
        <taxon>Viridiplantae</taxon>
        <taxon>Streptophyta</taxon>
        <taxon>Embryophyta</taxon>
        <taxon>Tracheophyta</taxon>
        <taxon>Spermatophyta</taxon>
        <taxon>Magnoliopsida</taxon>
        <taxon>eudicotyledons</taxon>
        <taxon>Gunneridae</taxon>
        <taxon>Pentapetalae</taxon>
        <taxon>rosids</taxon>
        <taxon>fabids</taxon>
        <taxon>Rosales</taxon>
        <taxon>Rosaceae</taxon>
        <taxon>Rosoideae</taxon>
        <taxon>Rosoideae incertae sedis</taxon>
        <taxon>Rubus</taxon>
    </lineage>
</organism>
<dbReference type="EMBL" id="JBEDUW010000003">
    <property type="protein sequence ID" value="KAK9935872.1"/>
    <property type="molecule type" value="Genomic_DNA"/>
</dbReference>
<dbReference type="PROSITE" id="PS50213">
    <property type="entry name" value="FAS1"/>
    <property type="match status" value="1"/>
</dbReference>
<gene>
    <name evidence="4" type="ORF">M0R45_012746</name>
</gene>
<evidence type="ECO:0000256" key="2">
    <source>
        <dbReference type="SAM" id="SignalP"/>
    </source>
</evidence>
<evidence type="ECO:0000256" key="1">
    <source>
        <dbReference type="ARBA" id="ARBA00007843"/>
    </source>
</evidence>
<evidence type="ECO:0000313" key="5">
    <source>
        <dbReference type="Proteomes" id="UP001457282"/>
    </source>
</evidence>
<dbReference type="InterPro" id="IPR000782">
    <property type="entry name" value="FAS1_domain"/>
</dbReference>
<dbReference type="Gene3D" id="2.30.180.10">
    <property type="entry name" value="FAS1 domain"/>
    <property type="match status" value="1"/>
</dbReference>
<dbReference type="AlphaFoldDB" id="A0AAW1XH79"/>
<feature type="signal peptide" evidence="2">
    <location>
        <begin position="1"/>
        <end position="19"/>
    </location>
</feature>
<comment type="similarity">
    <text evidence="1">Belongs to the fasciclin-like AGP family.</text>
</comment>
<feature type="domain" description="FAS1" evidence="3">
    <location>
        <begin position="20"/>
        <end position="161"/>
    </location>
</feature>
<accession>A0AAW1XH79</accession>
<comment type="caution">
    <text evidence="4">The sequence shown here is derived from an EMBL/GenBank/DDBJ whole genome shotgun (WGS) entry which is preliminary data.</text>
</comment>
<keyword evidence="2" id="KW-0732">Signal</keyword>
<dbReference type="Proteomes" id="UP001457282">
    <property type="component" value="Unassembled WGS sequence"/>
</dbReference>
<evidence type="ECO:0000259" key="3">
    <source>
        <dbReference type="PROSITE" id="PS50213"/>
    </source>
</evidence>